<accession>A0AAF0Q9X8</accession>
<dbReference type="EMBL" id="CP133614">
    <property type="protein sequence ID" value="WMV18828.1"/>
    <property type="molecule type" value="Genomic_DNA"/>
</dbReference>
<dbReference type="Proteomes" id="UP001234989">
    <property type="component" value="Chromosome 3"/>
</dbReference>
<evidence type="ECO:0000313" key="2">
    <source>
        <dbReference type="Proteomes" id="UP001234989"/>
    </source>
</evidence>
<gene>
    <name evidence="1" type="ORF">MTR67_012213</name>
</gene>
<dbReference type="PANTHER" id="PTHR45835">
    <property type="entry name" value="YALI0A06105P"/>
    <property type="match status" value="1"/>
</dbReference>
<protein>
    <submittedName>
        <fullName evidence="1">Uncharacterized protein</fullName>
    </submittedName>
</protein>
<dbReference type="Gene3D" id="3.30.420.10">
    <property type="entry name" value="Ribonuclease H-like superfamily/Ribonuclease H"/>
    <property type="match status" value="1"/>
</dbReference>
<proteinExistence type="predicted"/>
<organism evidence="1 2">
    <name type="scientific">Solanum verrucosum</name>
    <dbReference type="NCBI Taxonomy" id="315347"/>
    <lineage>
        <taxon>Eukaryota</taxon>
        <taxon>Viridiplantae</taxon>
        <taxon>Streptophyta</taxon>
        <taxon>Embryophyta</taxon>
        <taxon>Tracheophyta</taxon>
        <taxon>Spermatophyta</taxon>
        <taxon>Magnoliopsida</taxon>
        <taxon>eudicotyledons</taxon>
        <taxon>Gunneridae</taxon>
        <taxon>Pentapetalae</taxon>
        <taxon>asterids</taxon>
        <taxon>lamiids</taxon>
        <taxon>Solanales</taxon>
        <taxon>Solanaceae</taxon>
        <taxon>Solanoideae</taxon>
        <taxon>Solaneae</taxon>
        <taxon>Solanum</taxon>
    </lineage>
</organism>
<feature type="non-terminal residue" evidence="1">
    <location>
        <position position="141"/>
    </location>
</feature>
<dbReference type="AlphaFoldDB" id="A0AAF0Q9X8"/>
<dbReference type="GO" id="GO:0003676">
    <property type="term" value="F:nucleic acid binding"/>
    <property type="evidence" value="ECO:0007669"/>
    <property type="project" value="InterPro"/>
</dbReference>
<keyword evidence="2" id="KW-1185">Reference proteome</keyword>
<dbReference type="PANTHER" id="PTHR45835:SF91">
    <property type="entry name" value="RETROTRANSPOSON, TY3-GYPSY SUBCLASS-LIKE PROTEIN"/>
    <property type="match status" value="1"/>
</dbReference>
<evidence type="ECO:0000313" key="1">
    <source>
        <dbReference type="EMBL" id="WMV18828.1"/>
    </source>
</evidence>
<dbReference type="InterPro" id="IPR036397">
    <property type="entry name" value="RNaseH_sf"/>
</dbReference>
<sequence length="141" mass="16427">MLRACVINFKGNWDGHLPFIEFAYNNSYHSSILMALSEALYERIYRSPIGWFEVHEARLVGPDLVHQAMEISNRIGNVAYELKLPSELEVFHSVRRLKTKEVASVQVLWRNHFVEEASSEAQEDMKKTYPHLFTSKEITDQ</sequence>
<reference evidence="1" key="1">
    <citation type="submission" date="2023-08" db="EMBL/GenBank/DDBJ databases">
        <title>A de novo genome assembly of Solanum verrucosum Schlechtendal, a Mexican diploid species geographically isolated from the other diploid A-genome species in potato relatives.</title>
        <authorList>
            <person name="Hosaka K."/>
        </authorList>
    </citation>
    <scope>NUCLEOTIDE SEQUENCE</scope>
    <source>
        <tissue evidence="1">Young leaves</tissue>
    </source>
</reference>
<name>A0AAF0Q9X8_SOLVR</name>